<dbReference type="Proteomes" id="UP000037696">
    <property type="component" value="Unassembled WGS sequence"/>
</dbReference>
<organism evidence="3 4">
    <name type="scientific">Penicillium nordicum</name>
    <dbReference type="NCBI Taxonomy" id="229535"/>
    <lineage>
        <taxon>Eukaryota</taxon>
        <taxon>Fungi</taxon>
        <taxon>Dikarya</taxon>
        <taxon>Ascomycota</taxon>
        <taxon>Pezizomycotina</taxon>
        <taxon>Eurotiomycetes</taxon>
        <taxon>Eurotiomycetidae</taxon>
        <taxon>Eurotiales</taxon>
        <taxon>Aspergillaceae</taxon>
        <taxon>Penicillium</taxon>
    </lineage>
</organism>
<evidence type="ECO:0000313" key="4">
    <source>
        <dbReference type="Proteomes" id="UP000037696"/>
    </source>
</evidence>
<feature type="transmembrane region" description="Helical" evidence="2">
    <location>
        <begin position="77"/>
        <end position="101"/>
    </location>
</feature>
<sequence>MKRLLLIVKKGKKKEMAPVKSKKVLRPRASLGLSLSQRGGGEEKKKKKTKLQVWQRLSSRAAAEHPRRNATQFRFKGLMGVVGVIRVTSLSLSWTLAFGWWSEYSKWGGGGFVIILDYFAGDFLAYRDS</sequence>
<proteinExistence type="predicted"/>
<protein>
    <submittedName>
        <fullName evidence="3">Uncharacterized protein</fullName>
    </submittedName>
</protein>
<evidence type="ECO:0000313" key="3">
    <source>
        <dbReference type="EMBL" id="KOS46259.1"/>
    </source>
</evidence>
<gene>
    <name evidence="3" type="ORF">ACN38_g2794</name>
</gene>
<keyword evidence="2" id="KW-0812">Transmembrane</keyword>
<accession>A0A0M9WIL8</accession>
<reference evidence="3 4" key="1">
    <citation type="submission" date="2015-08" db="EMBL/GenBank/DDBJ databases">
        <title>Genome sequencing of Penicillium nordicum.</title>
        <authorList>
            <person name="Nguyen H.D."/>
            <person name="Seifert K.A."/>
        </authorList>
    </citation>
    <scope>NUCLEOTIDE SEQUENCE [LARGE SCALE GENOMIC DNA]</scope>
    <source>
        <strain evidence="3 4">DAOMC 185683</strain>
    </source>
</reference>
<keyword evidence="2" id="KW-1133">Transmembrane helix</keyword>
<dbReference type="EMBL" id="LHQQ01000031">
    <property type="protein sequence ID" value="KOS46259.1"/>
    <property type="molecule type" value="Genomic_DNA"/>
</dbReference>
<dbReference type="AlphaFoldDB" id="A0A0M9WIL8"/>
<keyword evidence="4" id="KW-1185">Reference proteome</keyword>
<feature type="transmembrane region" description="Helical" evidence="2">
    <location>
        <begin position="107"/>
        <end position="126"/>
    </location>
</feature>
<keyword evidence="2" id="KW-0472">Membrane</keyword>
<comment type="caution">
    <text evidence="3">The sequence shown here is derived from an EMBL/GenBank/DDBJ whole genome shotgun (WGS) entry which is preliminary data.</text>
</comment>
<evidence type="ECO:0000256" key="2">
    <source>
        <dbReference type="SAM" id="Phobius"/>
    </source>
</evidence>
<name>A0A0M9WIL8_9EURO</name>
<feature type="region of interest" description="Disordered" evidence="1">
    <location>
        <begin position="28"/>
        <end position="52"/>
    </location>
</feature>
<evidence type="ECO:0000256" key="1">
    <source>
        <dbReference type="SAM" id="MobiDB-lite"/>
    </source>
</evidence>